<gene>
    <name evidence="1" type="ORF">METZ01_LOCUS183409</name>
</gene>
<accession>A0A382CWW5</accession>
<protein>
    <submittedName>
        <fullName evidence="1">Uncharacterized protein</fullName>
    </submittedName>
</protein>
<name>A0A382CWW5_9ZZZZ</name>
<evidence type="ECO:0000313" key="1">
    <source>
        <dbReference type="EMBL" id="SVB30555.1"/>
    </source>
</evidence>
<reference evidence="1" key="1">
    <citation type="submission" date="2018-05" db="EMBL/GenBank/DDBJ databases">
        <authorList>
            <person name="Lanie J.A."/>
            <person name="Ng W.-L."/>
            <person name="Kazmierczak K.M."/>
            <person name="Andrzejewski T.M."/>
            <person name="Davidsen T.M."/>
            <person name="Wayne K.J."/>
            <person name="Tettelin H."/>
            <person name="Glass J.I."/>
            <person name="Rusch D."/>
            <person name="Podicherti R."/>
            <person name="Tsui H.-C.T."/>
            <person name="Winkler M.E."/>
        </authorList>
    </citation>
    <scope>NUCLEOTIDE SEQUENCE</scope>
</reference>
<sequence>MANMNPDFLGLYGFLNIRLDEPDQEIIRMTTNYLFFLVSLVGG</sequence>
<dbReference type="EMBL" id="UINC01036498">
    <property type="protein sequence ID" value="SVB30555.1"/>
    <property type="molecule type" value="Genomic_DNA"/>
</dbReference>
<organism evidence="1">
    <name type="scientific">marine metagenome</name>
    <dbReference type="NCBI Taxonomy" id="408172"/>
    <lineage>
        <taxon>unclassified sequences</taxon>
        <taxon>metagenomes</taxon>
        <taxon>ecological metagenomes</taxon>
    </lineage>
</organism>
<proteinExistence type="predicted"/>
<dbReference type="AlphaFoldDB" id="A0A382CWW5"/>